<dbReference type="AlphaFoldDB" id="G6FQU4"/>
<sequence>MYNHSASGRSFVKLFVIGRWSSVGGWWLVVDNNFSTPPTSPPPHLPTCQQMGCHTLLDNPLIMEYPSVANKNFLLTYALVKTNTLPSLPLPIRKSLSK</sequence>
<protein>
    <submittedName>
        <fullName evidence="1">Uncharacterized protein</fullName>
    </submittedName>
</protein>
<comment type="caution">
    <text evidence="1">The sequence shown here is derived from an EMBL/GenBank/DDBJ whole genome shotgun (WGS) entry which is preliminary data.</text>
</comment>
<evidence type="ECO:0000313" key="2">
    <source>
        <dbReference type="Proteomes" id="UP000004344"/>
    </source>
</evidence>
<dbReference type="Proteomes" id="UP000004344">
    <property type="component" value="Unassembled WGS sequence"/>
</dbReference>
<keyword evidence="2" id="KW-1185">Reference proteome</keyword>
<evidence type="ECO:0000313" key="1">
    <source>
        <dbReference type="EMBL" id="EHC18179.1"/>
    </source>
</evidence>
<organism evidence="1 2">
    <name type="scientific">Fischerella thermalis JSC-11</name>
    <dbReference type="NCBI Taxonomy" id="741277"/>
    <lineage>
        <taxon>Bacteria</taxon>
        <taxon>Bacillati</taxon>
        <taxon>Cyanobacteriota</taxon>
        <taxon>Cyanophyceae</taxon>
        <taxon>Nostocales</taxon>
        <taxon>Hapalosiphonaceae</taxon>
        <taxon>Fischerella</taxon>
    </lineage>
</organism>
<accession>G6FQU4</accession>
<proteinExistence type="predicted"/>
<gene>
    <name evidence="1" type="ORF">FJSC11DRAFT_1241</name>
</gene>
<dbReference type="EMBL" id="AGIZ01000003">
    <property type="protein sequence ID" value="EHC18179.1"/>
    <property type="molecule type" value="Genomic_DNA"/>
</dbReference>
<name>G6FQU4_9CYAN</name>
<reference evidence="1 2" key="1">
    <citation type="submission" date="2011-09" db="EMBL/GenBank/DDBJ databases">
        <title>The draft genome of Fischerella sp. JSC-11.</title>
        <authorList>
            <consortium name="US DOE Joint Genome Institute (JGI-PGF)"/>
            <person name="Lucas S."/>
            <person name="Han J."/>
            <person name="Lapidus A."/>
            <person name="Cheng J.-F."/>
            <person name="Goodwin L."/>
            <person name="Pitluck S."/>
            <person name="Peters L."/>
            <person name="Land M.L."/>
            <person name="Hauser L."/>
            <person name="Sarkisova S."/>
            <person name="Bryant D.A."/>
            <person name="Brown I."/>
            <person name="Woyke T.J."/>
        </authorList>
    </citation>
    <scope>NUCLEOTIDE SEQUENCE [LARGE SCALE GENOMIC DNA]</scope>
    <source>
        <strain evidence="1 2">JSC-11</strain>
    </source>
</reference>